<evidence type="ECO:0008006" key="3">
    <source>
        <dbReference type="Google" id="ProtNLM"/>
    </source>
</evidence>
<reference evidence="1 2" key="1">
    <citation type="journal article" date="2014" name="Genome Announc.">
        <title>Draft Genome Sequence of the Haloacid-Degrading Burkholderia caribensis Strain MBA4.</title>
        <authorList>
            <person name="Pan Y."/>
            <person name="Kong K.F."/>
            <person name="Tsang J.S."/>
        </authorList>
    </citation>
    <scope>NUCLEOTIDE SEQUENCE [LARGE SCALE GENOMIC DNA]</scope>
    <source>
        <strain evidence="1 2">MBA4</strain>
    </source>
</reference>
<dbReference type="RefSeq" id="WP_036004297.1">
    <property type="nucleotide sequence ID" value="NZ_CP012746.1"/>
</dbReference>
<dbReference type="AlphaFoldDB" id="A0A0P0R8Y5"/>
<dbReference type="KEGG" id="bcai:K788_0002251"/>
<evidence type="ECO:0000313" key="1">
    <source>
        <dbReference type="EMBL" id="ALL64742.1"/>
    </source>
</evidence>
<dbReference type="Pfam" id="PF10765">
    <property type="entry name" value="Phage_P22_NinX"/>
    <property type="match status" value="1"/>
</dbReference>
<evidence type="ECO:0000313" key="2">
    <source>
        <dbReference type="Proteomes" id="UP000019146"/>
    </source>
</evidence>
<organism evidence="1 2">
    <name type="scientific">Paraburkholderia caribensis MBA4</name>
    <dbReference type="NCBI Taxonomy" id="1323664"/>
    <lineage>
        <taxon>Bacteria</taxon>
        <taxon>Pseudomonadati</taxon>
        <taxon>Pseudomonadota</taxon>
        <taxon>Betaproteobacteria</taxon>
        <taxon>Burkholderiales</taxon>
        <taxon>Burkholderiaceae</taxon>
        <taxon>Paraburkholderia</taxon>
    </lineage>
</organism>
<protein>
    <recommendedName>
        <fullName evidence="3">DUF2591 domain-containing protein</fullName>
    </recommendedName>
</protein>
<dbReference type="GeneID" id="69968881"/>
<name>A0A0P0R8Y5_9BURK</name>
<accession>A0A0P0R8Y5</accession>
<proteinExistence type="predicted"/>
<dbReference type="Proteomes" id="UP000019146">
    <property type="component" value="Chromosome 1"/>
</dbReference>
<sequence length="123" mass="12904">MRVSDLEGALLDYWVARADNLPKPRVDDGFCWIEEPACDGDPAGALEAAFAPSTDWAQCGPIIERARIHLVPAAAGDRASWTGSVPAGASTIEQVGESPLIAAMRAFVASHFGDTVADEAGTH</sequence>
<dbReference type="InterPro" id="IPR019701">
    <property type="entry name" value="Phage_P22_NinX"/>
</dbReference>
<dbReference type="EMBL" id="CP012746">
    <property type="protein sequence ID" value="ALL64742.1"/>
    <property type="molecule type" value="Genomic_DNA"/>
</dbReference>
<gene>
    <name evidence="1" type="ORF">K788_0002251</name>
</gene>